<sequence length="422" mass="46021">MAIRSAFVILLIGAAALILLCSEVAAGKGRGGNGRPTPSPTSVASPAPTAAPVPTETAAPKKGRGKRTPETTTASPSPSPSPSPSLHPQAELTTGVSCNGLEYCPLEINLIPNGNQDPRAVEVFELAYAKLRNIVRGQNLIQQAVTVNIYYRVNGLDGLEGVLGSAKHYEHIAVCTGEVSSTCSYDALPTLGEMIFDSNDFFFGVEYAAWRDYWVLVTLHELLHLLGVGSFWINRFVRAGYNTRVDCISGSYARYKYPAAMREWNALGGSGSPPVEFSTLRPGTDCTHWDELQLDAELMTGISNTYLNSLTQAPLEKVSAITFGAMEDLNYVLDWSLVEGYSMGQAQRIPLDERLETSQKSNKASERGRVEKQRQRQWGKLAANFQAKGGIQEIWQDAPDYVAPLMDRRGNLVAHGSQRRPL</sequence>
<keyword evidence="4" id="KW-1185">Reference proteome</keyword>
<feature type="region of interest" description="Disordered" evidence="1">
    <location>
        <begin position="28"/>
        <end position="91"/>
    </location>
</feature>
<dbReference type="SUPFAM" id="SSF55486">
    <property type="entry name" value="Metalloproteases ('zincins'), catalytic domain"/>
    <property type="match status" value="1"/>
</dbReference>
<name>A0A5J4Z7Q7_PORPP</name>
<evidence type="ECO:0000313" key="4">
    <source>
        <dbReference type="Proteomes" id="UP000324585"/>
    </source>
</evidence>
<evidence type="ECO:0000256" key="2">
    <source>
        <dbReference type="SAM" id="SignalP"/>
    </source>
</evidence>
<dbReference type="AlphaFoldDB" id="A0A5J4Z7Q7"/>
<evidence type="ECO:0000256" key="1">
    <source>
        <dbReference type="SAM" id="MobiDB-lite"/>
    </source>
</evidence>
<organism evidence="3 4">
    <name type="scientific">Porphyridium purpureum</name>
    <name type="common">Red alga</name>
    <name type="synonym">Porphyridium cruentum</name>
    <dbReference type="NCBI Taxonomy" id="35688"/>
    <lineage>
        <taxon>Eukaryota</taxon>
        <taxon>Rhodophyta</taxon>
        <taxon>Bangiophyceae</taxon>
        <taxon>Porphyridiales</taxon>
        <taxon>Porphyridiaceae</taxon>
        <taxon>Porphyridium</taxon>
    </lineage>
</organism>
<reference evidence="4" key="1">
    <citation type="journal article" date="2019" name="Nat. Commun.">
        <title>Expansion of phycobilisome linker gene families in mesophilic red algae.</title>
        <authorList>
            <person name="Lee J."/>
            <person name="Kim D."/>
            <person name="Bhattacharya D."/>
            <person name="Yoon H.S."/>
        </authorList>
    </citation>
    <scope>NUCLEOTIDE SEQUENCE [LARGE SCALE GENOMIC DNA]</scope>
    <source>
        <strain evidence="4">CCMP 1328</strain>
    </source>
</reference>
<evidence type="ECO:0008006" key="5">
    <source>
        <dbReference type="Google" id="ProtNLM"/>
    </source>
</evidence>
<feature type="signal peptide" evidence="2">
    <location>
        <begin position="1"/>
        <end position="26"/>
    </location>
</feature>
<dbReference type="EMBL" id="VRMN01000001">
    <property type="protein sequence ID" value="KAA8498873.1"/>
    <property type="molecule type" value="Genomic_DNA"/>
</dbReference>
<dbReference type="OrthoDB" id="48352at2759"/>
<feature type="compositionally biased region" description="Basic and acidic residues" evidence="1">
    <location>
        <begin position="356"/>
        <end position="374"/>
    </location>
</feature>
<gene>
    <name evidence="3" type="ORF">FVE85_6458</name>
</gene>
<proteinExistence type="predicted"/>
<feature type="compositionally biased region" description="Low complexity" evidence="1">
    <location>
        <begin position="40"/>
        <end position="60"/>
    </location>
</feature>
<feature type="region of interest" description="Disordered" evidence="1">
    <location>
        <begin position="356"/>
        <end position="375"/>
    </location>
</feature>
<keyword evidence="2" id="KW-0732">Signal</keyword>
<dbReference type="Proteomes" id="UP000324585">
    <property type="component" value="Unassembled WGS sequence"/>
</dbReference>
<accession>A0A5J4Z7Q7</accession>
<evidence type="ECO:0000313" key="3">
    <source>
        <dbReference type="EMBL" id="KAA8498873.1"/>
    </source>
</evidence>
<protein>
    <recommendedName>
        <fullName evidence="5">Leishmanolysin-like peptidase</fullName>
    </recommendedName>
</protein>
<comment type="caution">
    <text evidence="3">The sequence shown here is derived from an EMBL/GenBank/DDBJ whole genome shotgun (WGS) entry which is preliminary data.</text>
</comment>
<feature type="chain" id="PRO_5023855021" description="Leishmanolysin-like peptidase" evidence="2">
    <location>
        <begin position="27"/>
        <end position="422"/>
    </location>
</feature>